<dbReference type="STRING" id="504805.SAMN05421505_12063"/>
<feature type="domain" description="Colicin E3-like ribonuclease" evidence="3">
    <location>
        <begin position="86"/>
        <end position="129"/>
    </location>
</feature>
<organism evidence="4 5">
    <name type="scientific">Sinosporangium album</name>
    <dbReference type="NCBI Taxonomy" id="504805"/>
    <lineage>
        <taxon>Bacteria</taxon>
        <taxon>Bacillati</taxon>
        <taxon>Actinomycetota</taxon>
        <taxon>Actinomycetes</taxon>
        <taxon>Streptosporangiales</taxon>
        <taxon>Streptosporangiaceae</taxon>
        <taxon>Sinosporangium</taxon>
    </lineage>
</organism>
<dbReference type="Pfam" id="PF09000">
    <property type="entry name" value="Cytotoxic"/>
    <property type="match status" value="1"/>
</dbReference>
<evidence type="ECO:0000256" key="1">
    <source>
        <dbReference type="SAM" id="MobiDB-lite"/>
    </source>
</evidence>
<dbReference type="AlphaFoldDB" id="A0A1G8EEW2"/>
<dbReference type="Proteomes" id="UP000198923">
    <property type="component" value="Unassembled WGS sequence"/>
</dbReference>
<dbReference type="RefSeq" id="WP_176955563.1">
    <property type="nucleotide sequence ID" value="NZ_FNCN01000020.1"/>
</dbReference>
<feature type="chain" id="PRO_5011574754" evidence="2">
    <location>
        <begin position="33"/>
        <end position="136"/>
    </location>
</feature>
<feature type="compositionally biased region" description="Polar residues" evidence="1">
    <location>
        <begin position="61"/>
        <end position="73"/>
    </location>
</feature>
<feature type="region of interest" description="Disordered" evidence="1">
    <location>
        <begin position="28"/>
        <end position="74"/>
    </location>
</feature>
<dbReference type="SUPFAM" id="SSF63840">
    <property type="entry name" value="Ribonuclease domain of colicin E3"/>
    <property type="match status" value="1"/>
</dbReference>
<feature type="signal peptide" evidence="2">
    <location>
        <begin position="1"/>
        <end position="32"/>
    </location>
</feature>
<accession>A0A1G8EEW2</accession>
<evidence type="ECO:0000313" key="4">
    <source>
        <dbReference type="EMBL" id="SDH68239.1"/>
    </source>
</evidence>
<keyword evidence="2" id="KW-0732">Signal</keyword>
<feature type="region of interest" description="Disordered" evidence="1">
    <location>
        <begin position="112"/>
        <end position="136"/>
    </location>
</feature>
<dbReference type="InterPro" id="IPR036725">
    <property type="entry name" value="ColE3_ribonuclease_sf"/>
</dbReference>
<dbReference type="Gene3D" id="3.10.380.10">
    <property type="entry name" value="Colicin E3-like ribonuclease domain"/>
    <property type="match status" value="1"/>
</dbReference>
<dbReference type="GO" id="GO:0016788">
    <property type="term" value="F:hydrolase activity, acting on ester bonds"/>
    <property type="evidence" value="ECO:0007669"/>
    <property type="project" value="InterPro"/>
</dbReference>
<dbReference type="GO" id="GO:0043022">
    <property type="term" value="F:ribosome binding"/>
    <property type="evidence" value="ECO:0007669"/>
    <property type="project" value="InterPro"/>
</dbReference>
<proteinExistence type="predicted"/>
<dbReference type="EMBL" id="FNCN01000020">
    <property type="protein sequence ID" value="SDH68239.1"/>
    <property type="molecule type" value="Genomic_DNA"/>
</dbReference>
<evidence type="ECO:0000313" key="5">
    <source>
        <dbReference type="Proteomes" id="UP000198923"/>
    </source>
</evidence>
<evidence type="ECO:0000259" key="3">
    <source>
        <dbReference type="Pfam" id="PF09000"/>
    </source>
</evidence>
<gene>
    <name evidence="4" type="ORF">SAMN05421505_12063</name>
</gene>
<dbReference type="GO" id="GO:0003723">
    <property type="term" value="F:RNA binding"/>
    <property type="evidence" value="ECO:0007669"/>
    <property type="project" value="InterPro"/>
</dbReference>
<dbReference type="InterPro" id="IPR009105">
    <property type="entry name" value="Colicin_E3_ribonuclease"/>
</dbReference>
<protein>
    <submittedName>
        <fullName evidence="4">Cytotoxic</fullName>
    </submittedName>
</protein>
<evidence type="ECO:0000256" key="2">
    <source>
        <dbReference type="SAM" id="SignalP"/>
    </source>
</evidence>
<sequence>MRKSIRAVLSSTACLASLLLAPAGFHPPAADASASSVIAPAKPKPPRNQPPAAPQPAPSGRTVNSKSPATSPFWNRLRNFKAGARHDDKYVYEWDYLHGDIERFNKKTRKHAGSLEPVNGTPYKPAVPTHRPKTKW</sequence>
<name>A0A1G8EEW2_9ACTN</name>
<reference evidence="4 5" key="1">
    <citation type="submission" date="2016-10" db="EMBL/GenBank/DDBJ databases">
        <authorList>
            <person name="de Groot N.N."/>
        </authorList>
    </citation>
    <scope>NUCLEOTIDE SEQUENCE [LARGE SCALE GENOMIC DNA]</scope>
    <source>
        <strain evidence="4 5">CPCC 201354</strain>
    </source>
</reference>
<feature type="compositionally biased region" description="Pro residues" evidence="1">
    <location>
        <begin position="42"/>
        <end position="57"/>
    </location>
</feature>
<keyword evidence="5" id="KW-1185">Reference proteome</keyword>